<keyword evidence="3" id="KW-1185">Reference proteome</keyword>
<dbReference type="eggNOG" id="COG0438">
    <property type="taxonomic scope" value="Bacteria"/>
</dbReference>
<name>S7TRG2_DESML</name>
<feature type="domain" description="Glycosyl transferase family 1" evidence="1">
    <location>
        <begin position="224"/>
        <end position="392"/>
    </location>
</feature>
<dbReference type="Proteomes" id="UP000014977">
    <property type="component" value="Unassembled WGS sequence"/>
</dbReference>
<dbReference type="InterPro" id="IPR050194">
    <property type="entry name" value="Glycosyltransferase_grp1"/>
</dbReference>
<dbReference type="PANTHER" id="PTHR45947:SF14">
    <property type="entry name" value="SLL1723 PROTEIN"/>
    <property type="match status" value="1"/>
</dbReference>
<accession>S7TRG2</accession>
<dbReference type="Gene3D" id="3.40.50.2000">
    <property type="entry name" value="Glycogen Phosphorylase B"/>
    <property type="match status" value="2"/>
</dbReference>
<sequence>MIDCERPVLGMILKGYPRISETFISNEILLLESLGFTIHLFSMRHPRESFAHKSVERIRAGVDYLPQEILAGFFPLLYHNLRAAARQPRRYLAAVRTAGRRFLRTRKSATIKHLLQAGYLVDKLLPGRNIVHLHAHFAHSPTSVAMFAAALSGIPFSFTAHAKDIYTSDPRQLREKMALARFVVTCTEYNRRHLLDIGRGGRTPVYRVYHGIDLKLFGHASDEGRVPEMPYRLLTIARLVPKKGLPTVYRALRILKDRGVRFQHTLIGDGDDRESILSKIETLGLADDCRWLGTLPHEVVLAHYRKADLFVLGCEIAPNGDRDGIPNVYIEAMAMGVPVVGTRVSAVPELVSHGRTGLLVPPGAPAALADAMHRLLADGSLRTRIIDAARKRVIRDFDNQRLIRDLGDIFHREQPRL</sequence>
<organism evidence="2 3">
    <name type="scientific">Desulfococcus multivorans DSM 2059</name>
    <dbReference type="NCBI Taxonomy" id="1121405"/>
    <lineage>
        <taxon>Bacteria</taxon>
        <taxon>Pseudomonadati</taxon>
        <taxon>Thermodesulfobacteriota</taxon>
        <taxon>Desulfobacteria</taxon>
        <taxon>Desulfobacterales</taxon>
        <taxon>Desulfococcaceae</taxon>
        <taxon>Desulfococcus</taxon>
    </lineage>
</organism>
<dbReference type="PATRIC" id="fig|1121405.3.peg.2412"/>
<dbReference type="OrthoDB" id="267270at2"/>
<evidence type="ECO:0000313" key="2">
    <source>
        <dbReference type="EMBL" id="EPR39240.1"/>
    </source>
</evidence>
<evidence type="ECO:0000259" key="1">
    <source>
        <dbReference type="Pfam" id="PF00534"/>
    </source>
</evidence>
<protein>
    <submittedName>
        <fullName evidence="2">Glycosyl transferase group 1</fullName>
    </submittedName>
</protein>
<dbReference type="CDD" id="cd03801">
    <property type="entry name" value="GT4_PimA-like"/>
    <property type="match status" value="1"/>
</dbReference>
<reference evidence="2 3" key="1">
    <citation type="journal article" date="2013" name="Genome Announc.">
        <title>Draft genome sequences for three mercury-methylating, sulfate-reducing bacteria.</title>
        <authorList>
            <person name="Brown S.D."/>
            <person name="Hurt R.A.Jr."/>
            <person name="Gilmour C.C."/>
            <person name="Elias D.A."/>
        </authorList>
    </citation>
    <scope>NUCLEOTIDE SEQUENCE [LARGE SCALE GENOMIC DNA]</scope>
    <source>
        <strain evidence="2 3">DSM 2059</strain>
    </source>
</reference>
<dbReference type="AlphaFoldDB" id="S7TRG2"/>
<gene>
    <name evidence="2" type="ORF">dsmv_2744</name>
</gene>
<comment type="caution">
    <text evidence="2">The sequence shown here is derived from an EMBL/GenBank/DDBJ whole genome shotgun (WGS) entry which is preliminary data.</text>
</comment>
<dbReference type="GO" id="GO:0016757">
    <property type="term" value="F:glycosyltransferase activity"/>
    <property type="evidence" value="ECO:0007669"/>
    <property type="project" value="InterPro"/>
</dbReference>
<dbReference type="InterPro" id="IPR001296">
    <property type="entry name" value="Glyco_trans_1"/>
</dbReference>
<dbReference type="RefSeq" id="WP_020877501.1">
    <property type="nucleotide sequence ID" value="NZ_ATHJ01000091.1"/>
</dbReference>
<dbReference type="EMBL" id="ATHJ01000091">
    <property type="protein sequence ID" value="EPR39240.1"/>
    <property type="molecule type" value="Genomic_DNA"/>
</dbReference>
<dbReference type="Pfam" id="PF00534">
    <property type="entry name" value="Glycos_transf_1"/>
    <property type="match status" value="1"/>
</dbReference>
<keyword evidence="2" id="KW-0808">Transferase</keyword>
<dbReference type="PANTHER" id="PTHR45947">
    <property type="entry name" value="SULFOQUINOVOSYL TRANSFERASE SQD2"/>
    <property type="match status" value="1"/>
</dbReference>
<evidence type="ECO:0000313" key="3">
    <source>
        <dbReference type="Proteomes" id="UP000014977"/>
    </source>
</evidence>
<dbReference type="SUPFAM" id="SSF53756">
    <property type="entry name" value="UDP-Glycosyltransferase/glycogen phosphorylase"/>
    <property type="match status" value="1"/>
</dbReference>
<proteinExistence type="predicted"/>
<dbReference type="STRING" id="897.B2D07_17715"/>